<evidence type="ECO:0000313" key="2">
    <source>
        <dbReference type="Proteomes" id="UP000250235"/>
    </source>
</evidence>
<dbReference type="Proteomes" id="UP000250235">
    <property type="component" value="Unassembled WGS sequence"/>
</dbReference>
<name>A0A2Z7D509_9LAMI</name>
<dbReference type="AlphaFoldDB" id="A0A2Z7D509"/>
<dbReference type="EMBL" id="KQ989569">
    <property type="protein sequence ID" value="KZV54220.1"/>
    <property type="molecule type" value="Genomic_DNA"/>
</dbReference>
<proteinExistence type="predicted"/>
<organism evidence="1 2">
    <name type="scientific">Dorcoceras hygrometricum</name>
    <dbReference type="NCBI Taxonomy" id="472368"/>
    <lineage>
        <taxon>Eukaryota</taxon>
        <taxon>Viridiplantae</taxon>
        <taxon>Streptophyta</taxon>
        <taxon>Embryophyta</taxon>
        <taxon>Tracheophyta</taxon>
        <taxon>Spermatophyta</taxon>
        <taxon>Magnoliopsida</taxon>
        <taxon>eudicotyledons</taxon>
        <taxon>Gunneridae</taxon>
        <taxon>Pentapetalae</taxon>
        <taxon>asterids</taxon>
        <taxon>lamiids</taxon>
        <taxon>Lamiales</taxon>
        <taxon>Gesneriaceae</taxon>
        <taxon>Didymocarpoideae</taxon>
        <taxon>Trichosporeae</taxon>
        <taxon>Loxocarpinae</taxon>
        <taxon>Dorcoceras</taxon>
    </lineage>
</organism>
<gene>
    <name evidence="1" type="ORF">F511_14633</name>
</gene>
<keyword evidence="2" id="KW-1185">Reference proteome</keyword>
<sequence>MASGHPWYEVKASLLQESDVPTIPGRSGLSYRLRSRVGEIFSVISGDFVAQTRKVVSSSDSLKKETSIVSGSSKEGKTYPERILQHVGSGSSGGTPSSNCFLGPLAPFHDVDARAPPEVALMVKCSDLGSRGDYGGHQEYPPPLVLDEELKHRSKYTCRRDPR</sequence>
<evidence type="ECO:0000313" key="1">
    <source>
        <dbReference type="EMBL" id="KZV54220.1"/>
    </source>
</evidence>
<protein>
    <submittedName>
        <fullName evidence="1">Uncharacterized protein</fullName>
    </submittedName>
</protein>
<reference evidence="1 2" key="1">
    <citation type="journal article" date="2015" name="Proc. Natl. Acad. Sci. U.S.A.">
        <title>The resurrection genome of Boea hygrometrica: A blueprint for survival of dehydration.</title>
        <authorList>
            <person name="Xiao L."/>
            <person name="Yang G."/>
            <person name="Zhang L."/>
            <person name="Yang X."/>
            <person name="Zhao S."/>
            <person name="Ji Z."/>
            <person name="Zhou Q."/>
            <person name="Hu M."/>
            <person name="Wang Y."/>
            <person name="Chen M."/>
            <person name="Xu Y."/>
            <person name="Jin H."/>
            <person name="Xiao X."/>
            <person name="Hu G."/>
            <person name="Bao F."/>
            <person name="Hu Y."/>
            <person name="Wan P."/>
            <person name="Li L."/>
            <person name="Deng X."/>
            <person name="Kuang T."/>
            <person name="Xiang C."/>
            <person name="Zhu J.K."/>
            <person name="Oliver M.J."/>
            <person name="He Y."/>
        </authorList>
    </citation>
    <scope>NUCLEOTIDE SEQUENCE [LARGE SCALE GENOMIC DNA]</scope>
    <source>
        <strain evidence="2">cv. XS01</strain>
    </source>
</reference>
<accession>A0A2Z7D509</accession>